<evidence type="ECO:0000256" key="8">
    <source>
        <dbReference type="SAM" id="Phobius"/>
    </source>
</evidence>
<keyword evidence="5" id="KW-0406">Ion transport</keyword>
<sequence>MFNFNFSILTILILISQNILLLNEETLILFCFILFCIIAFNKLNKSISLDFSERAHKIENSLIESLNKVLKSLRTHNELQILSNNTVSNFKFLKNHFYILTKMFGKKLPEYKLQKLQFLYTKKLIFTQRLEQQTTKLIALLLSQKLYKLTHIKHFYTHQLKISSFLCFYKISLREYLEII</sequence>
<dbReference type="GO" id="GO:0031966">
    <property type="term" value="C:mitochondrial membrane"/>
    <property type="evidence" value="ECO:0007669"/>
    <property type="project" value="UniProtKB-SubCell"/>
</dbReference>
<keyword evidence="4" id="KW-0375">Hydrogen ion transport</keyword>
<dbReference type="Pfam" id="PF05405">
    <property type="entry name" value="Mt_ATP-synt_B"/>
    <property type="match status" value="1"/>
</dbReference>
<accession>A0A0E3DB62</accession>
<keyword evidence="8" id="KW-1133">Transmembrane helix</keyword>
<dbReference type="AlphaFoldDB" id="A0A0E3DB62"/>
<evidence type="ECO:0000256" key="3">
    <source>
        <dbReference type="ARBA" id="ARBA00022547"/>
    </source>
</evidence>
<proteinExistence type="predicted"/>
<evidence type="ECO:0000256" key="6">
    <source>
        <dbReference type="ARBA" id="ARBA00023128"/>
    </source>
</evidence>
<dbReference type="GO" id="GO:0045259">
    <property type="term" value="C:proton-transporting ATP synthase complex"/>
    <property type="evidence" value="ECO:0007669"/>
    <property type="project" value="UniProtKB-KW"/>
</dbReference>
<keyword evidence="6 9" id="KW-0496">Mitochondrion</keyword>
<name>A0A0E3DB62_9FLOR</name>
<feature type="transmembrane region" description="Helical" evidence="8">
    <location>
        <begin position="27"/>
        <end position="44"/>
    </location>
</feature>
<geneLocation type="mitochondrion" evidence="9"/>
<keyword evidence="2" id="KW-0813">Transport</keyword>
<gene>
    <name evidence="9" type="primary">ymf39</name>
    <name evidence="9" type="ORF">Sscho.mt.08</name>
</gene>
<dbReference type="EMBL" id="KJ398162">
    <property type="protein sequence ID" value="AHX02500.1"/>
    <property type="molecule type" value="Genomic_DNA"/>
</dbReference>
<evidence type="ECO:0000313" key="9">
    <source>
        <dbReference type="EMBL" id="AHX02500.1"/>
    </source>
</evidence>
<evidence type="ECO:0000256" key="2">
    <source>
        <dbReference type="ARBA" id="ARBA00022448"/>
    </source>
</evidence>
<keyword evidence="7 8" id="KW-0472">Membrane</keyword>
<dbReference type="InterPro" id="IPR008688">
    <property type="entry name" value="ATP_synth_Bsub_B/MI25"/>
</dbReference>
<keyword evidence="8" id="KW-0812">Transmembrane</keyword>
<evidence type="ECO:0000256" key="1">
    <source>
        <dbReference type="ARBA" id="ARBA00004325"/>
    </source>
</evidence>
<protein>
    <submittedName>
        <fullName evidence="9">ATP synthase B chain</fullName>
    </submittedName>
</protein>
<organism evidence="9">
    <name type="scientific">Schimmelmannia schousboei</name>
    <dbReference type="NCBI Taxonomy" id="173468"/>
    <lineage>
        <taxon>Eukaryota</taxon>
        <taxon>Rhodophyta</taxon>
        <taxon>Florideophyceae</taxon>
        <taxon>Rhodymeniophycidae</taxon>
        <taxon>Acrosymphytales</taxon>
        <taxon>Schimmelmanniaceae</taxon>
        <taxon>Schimmelmannia</taxon>
    </lineage>
</organism>
<dbReference type="GO" id="GO:0015078">
    <property type="term" value="F:proton transmembrane transporter activity"/>
    <property type="evidence" value="ECO:0007669"/>
    <property type="project" value="InterPro"/>
</dbReference>
<dbReference type="GO" id="GO:0015986">
    <property type="term" value="P:proton motive force-driven ATP synthesis"/>
    <property type="evidence" value="ECO:0007669"/>
    <property type="project" value="InterPro"/>
</dbReference>
<reference evidence="9" key="1">
    <citation type="submission" date="2014-02" db="EMBL/GenBank/DDBJ databases">
        <title>Complete mitochondrion genomes reveal florideophycean red algal diversity.</title>
        <authorList>
            <person name="Yang E.C."/>
            <person name="Yoon H.S."/>
        </authorList>
    </citation>
    <scope>NUCLEOTIDE SEQUENCE</scope>
</reference>
<keyword evidence="3" id="KW-0138">CF(0)</keyword>
<evidence type="ECO:0000256" key="4">
    <source>
        <dbReference type="ARBA" id="ARBA00022781"/>
    </source>
</evidence>
<evidence type="ECO:0000256" key="5">
    <source>
        <dbReference type="ARBA" id="ARBA00023065"/>
    </source>
</evidence>
<comment type="subcellular location">
    <subcellularLocation>
        <location evidence="1">Mitochondrion membrane</location>
    </subcellularLocation>
</comment>
<evidence type="ECO:0000256" key="7">
    <source>
        <dbReference type="ARBA" id="ARBA00023136"/>
    </source>
</evidence>